<dbReference type="RefSeq" id="WP_160801336.1">
    <property type="nucleotide sequence ID" value="NZ_WUUL01000005.1"/>
</dbReference>
<name>A0A6I4VSI6_9BACL</name>
<organism evidence="1 2">
    <name type="scientific">Shimazuella alba</name>
    <dbReference type="NCBI Taxonomy" id="2690964"/>
    <lineage>
        <taxon>Bacteria</taxon>
        <taxon>Bacillati</taxon>
        <taxon>Bacillota</taxon>
        <taxon>Bacilli</taxon>
        <taxon>Bacillales</taxon>
        <taxon>Thermoactinomycetaceae</taxon>
        <taxon>Shimazuella</taxon>
    </lineage>
</organism>
<sequence length="116" mass="13110">MNERTNDEAKCQDAWEQIKKIRETMLQQCEKAVRDATSSYRQLMEASRAMTEADRLEEAHAAAMLAYDIAGALEWLESALRGVNDDFTQEGHVKTAYSAYKDLKPHLSLVDEVLGS</sequence>
<proteinExistence type="predicted"/>
<evidence type="ECO:0000313" key="1">
    <source>
        <dbReference type="EMBL" id="MXQ53983.1"/>
    </source>
</evidence>
<dbReference type="EMBL" id="WUUL01000005">
    <property type="protein sequence ID" value="MXQ53983.1"/>
    <property type="molecule type" value="Genomic_DNA"/>
</dbReference>
<evidence type="ECO:0000313" key="2">
    <source>
        <dbReference type="Proteomes" id="UP000430692"/>
    </source>
</evidence>
<protein>
    <submittedName>
        <fullName evidence="1">Uncharacterized protein</fullName>
    </submittedName>
</protein>
<dbReference type="Proteomes" id="UP000430692">
    <property type="component" value="Unassembled WGS sequence"/>
</dbReference>
<reference evidence="1 2" key="1">
    <citation type="submission" date="2019-12" db="EMBL/GenBank/DDBJ databases">
        <title>Whole-genome analyses of novel actinobacteria.</title>
        <authorList>
            <person name="Sahin N."/>
            <person name="Saygin H."/>
        </authorList>
    </citation>
    <scope>NUCLEOTIDE SEQUENCE [LARGE SCALE GENOMIC DNA]</scope>
    <source>
        <strain evidence="1 2">KC615</strain>
    </source>
</reference>
<accession>A0A6I4VSI6</accession>
<comment type="caution">
    <text evidence="1">The sequence shown here is derived from an EMBL/GenBank/DDBJ whole genome shotgun (WGS) entry which is preliminary data.</text>
</comment>
<keyword evidence="2" id="KW-1185">Reference proteome</keyword>
<gene>
    <name evidence="1" type="ORF">GSM42_09680</name>
</gene>
<dbReference type="AlphaFoldDB" id="A0A6I4VSI6"/>